<evidence type="ECO:0000313" key="1">
    <source>
        <dbReference type="EMBL" id="RPB19367.1"/>
    </source>
</evidence>
<keyword evidence="2" id="KW-1185">Reference proteome</keyword>
<accession>A0A3N4L8Y5</accession>
<dbReference type="InParanoid" id="A0A3N4L8Y5"/>
<name>A0A3N4L8Y5_9PEZI</name>
<protein>
    <submittedName>
        <fullName evidence="1">Uncharacterized protein</fullName>
    </submittedName>
</protein>
<evidence type="ECO:0000313" key="2">
    <source>
        <dbReference type="Proteomes" id="UP000267821"/>
    </source>
</evidence>
<organism evidence="1 2">
    <name type="scientific">Terfezia boudieri ATCC MYA-4762</name>
    <dbReference type="NCBI Taxonomy" id="1051890"/>
    <lineage>
        <taxon>Eukaryota</taxon>
        <taxon>Fungi</taxon>
        <taxon>Dikarya</taxon>
        <taxon>Ascomycota</taxon>
        <taxon>Pezizomycotina</taxon>
        <taxon>Pezizomycetes</taxon>
        <taxon>Pezizales</taxon>
        <taxon>Pezizaceae</taxon>
        <taxon>Terfezia</taxon>
    </lineage>
</organism>
<dbReference type="AlphaFoldDB" id="A0A3N4L8Y5"/>
<gene>
    <name evidence="1" type="ORF">L211DRAFT_638295</name>
</gene>
<dbReference type="EMBL" id="ML121590">
    <property type="protein sequence ID" value="RPB19367.1"/>
    <property type="molecule type" value="Genomic_DNA"/>
</dbReference>
<sequence>MEISDEEPMIFSSRVIGVWRNEWPQCVTLEGQCYNSRGILLTSMVSCLVGLCHTYKNQTTYKVLIATYMSLYLISNSFVPISYSRMHQIRADNKLTMHFPELYSCPSLLDWHTCNMWDSEISPTFPVSHAWPLALRFGNVYCLLAFMILSSEKTPDVECLLQPWRKQHSTIETNISWYW</sequence>
<dbReference type="Proteomes" id="UP000267821">
    <property type="component" value="Unassembled WGS sequence"/>
</dbReference>
<reference evidence="1 2" key="1">
    <citation type="journal article" date="2018" name="Nat. Ecol. Evol.">
        <title>Pezizomycetes genomes reveal the molecular basis of ectomycorrhizal truffle lifestyle.</title>
        <authorList>
            <person name="Murat C."/>
            <person name="Payen T."/>
            <person name="Noel B."/>
            <person name="Kuo A."/>
            <person name="Morin E."/>
            <person name="Chen J."/>
            <person name="Kohler A."/>
            <person name="Krizsan K."/>
            <person name="Balestrini R."/>
            <person name="Da Silva C."/>
            <person name="Montanini B."/>
            <person name="Hainaut M."/>
            <person name="Levati E."/>
            <person name="Barry K.W."/>
            <person name="Belfiori B."/>
            <person name="Cichocki N."/>
            <person name="Clum A."/>
            <person name="Dockter R.B."/>
            <person name="Fauchery L."/>
            <person name="Guy J."/>
            <person name="Iotti M."/>
            <person name="Le Tacon F."/>
            <person name="Lindquist E.A."/>
            <person name="Lipzen A."/>
            <person name="Malagnac F."/>
            <person name="Mello A."/>
            <person name="Molinier V."/>
            <person name="Miyauchi S."/>
            <person name="Poulain J."/>
            <person name="Riccioni C."/>
            <person name="Rubini A."/>
            <person name="Sitrit Y."/>
            <person name="Splivallo R."/>
            <person name="Traeger S."/>
            <person name="Wang M."/>
            <person name="Zifcakova L."/>
            <person name="Wipf D."/>
            <person name="Zambonelli A."/>
            <person name="Paolocci F."/>
            <person name="Nowrousian M."/>
            <person name="Ottonello S."/>
            <person name="Baldrian P."/>
            <person name="Spatafora J.W."/>
            <person name="Henrissat B."/>
            <person name="Nagy L.G."/>
            <person name="Aury J.M."/>
            <person name="Wincker P."/>
            <person name="Grigoriev I.V."/>
            <person name="Bonfante P."/>
            <person name="Martin F.M."/>
        </authorList>
    </citation>
    <scope>NUCLEOTIDE SEQUENCE [LARGE SCALE GENOMIC DNA]</scope>
    <source>
        <strain evidence="1 2">ATCC MYA-4762</strain>
    </source>
</reference>
<proteinExistence type="predicted"/>